<keyword evidence="7" id="KW-0234">DNA repair</keyword>
<dbReference type="GO" id="GO:0005524">
    <property type="term" value="F:ATP binding"/>
    <property type="evidence" value="ECO:0007669"/>
    <property type="project" value="UniProtKB-KW"/>
</dbReference>
<proteinExistence type="predicted"/>
<dbReference type="AlphaFoldDB" id="A0AAW4IXU3"/>
<keyword evidence="5" id="KW-0067">ATP-binding</keyword>
<evidence type="ECO:0000256" key="5">
    <source>
        <dbReference type="ARBA" id="ARBA00022840"/>
    </source>
</evidence>
<evidence type="ECO:0000256" key="3">
    <source>
        <dbReference type="ARBA" id="ARBA00022801"/>
    </source>
</evidence>
<evidence type="ECO:0000259" key="8">
    <source>
        <dbReference type="Pfam" id="PF12705"/>
    </source>
</evidence>
<dbReference type="RefSeq" id="WP_208340870.1">
    <property type="nucleotide sequence ID" value="NZ_JAENQO010000007.1"/>
</dbReference>
<feature type="domain" description="PD-(D/E)XK endonuclease-like" evidence="8">
    <location>
        <begin position="18"/>
        <end position="244"/>
    </location>
</feature>
<sequence length="367" mass="43520">MSRNYQLKEENKGLPVYSFSKLSTYHHCKYAYFLQYIKKIKGRQNVYGATGESAHNASQDLVRGLINNDEAYDRFMTELEDTLEILGLKFPTEKSGNNYKECVGDFILRYHPKYDKYDIERGFDINVGDSKSVMMGFIDLIYWNKDNSIDVVDYKTSSLFSKKDFEEKKMQLLAYAYALKQEGFKINRLYFNMLKYCNIEWDEINSKKQLIHKTLKSDRNMVGDKFKNTAKRLFKKMGIEEFEAEMRISKMIETNILDKELVKKYSIQITDYLVDVPFEESDIKDFINWFEDTIKDINKRCNYLNKENPSDANFPPLEINKGSEFYCSMLCGQDCKYFNEYKNGNKNSYKNRKIQKQKEEIELEDLL</sequence>
<keyword evidence="2" id="KW-0227">DNA damage</keyword>
<keyword evidence="6" id="KW-0238">DNA-binding</keyword>
<evidence type="ECO:0000256" key="6">
    <source>
        <dbReference type="ARBA" id="ARBA00023125"/>
    </source>
</evidence>
<keyword evidence="1" id="KW-0547">Nucleotide-binding</keyword>
<name>A0AAW4IXU3_CLOPF</name>
<gene>
    <name evidence="9" type="ORF">JJB47_11785</name>
</gene>
<dbReference type="InterPro" id="IPR011335">
    <property type="entry name" value="Restrct_endonuc-II-like"/>
</dbReference>
<evidence type="ECO:0000256" key="7">
    <source>
        <dbReference type="ARBA" id="ARBA00023204"/>
    </source>
</evidence>
<dbReference type="Pfam" id="PF12705">
    <property type="entry name" value="PDDEXK_1"/>
    <property type="match status" value="1"/>
</dbReference>
<dbReference type="SUPFAM" id="SSF52980">
    <property type="entry name" value="Restriction endonuclease-like"/>
    <property type="match status" value="1"/>
</dbReference>
<keyword evidence="3" id="KW-0378">Hydrolase</keyword>
<protein>
    <submittedName>
        <fullName evidence="9">PD-(D/E)XK nuclease family protein</fullName>
    </submittedName>
</protein>
<dbReference type="InterPro" id="IPR011604">
    <property type="entry name" value="PDDEXK-like_dom_sf"/>
</dbReference>
<dbReference type="Gene3D" id="3.90.320.10">
    <property type="match status" value="1"/>
</dbReference>
<dbReference type="EMBL" id="JAENQP010000007">
    <property type="protein sequence ID" value="MBO3359452.1"/>
    <property type="molecule type" value="Genomic_DNA"/>
</dbReference>
<evidence type="ECO:0000313" key="10">
    <source>
        <dbReference type="Proteomes" id="UP000668068"/>
    </source>
</evidence>
<dbReference type="Proteomes" id="UP000668068">
    <property type="component" value="Unassembled WGS sequence"/>
</dbReference>
<dbReference type="InterPro" id="IPR038726">
    <property type="entry name" value="PDDEXK_AddAB-type"/>
</dbReference>
<evidence type="ECO:0000256" key="1">
    <source>
        <dbReference type="ARBA" id="ARBA00022741"/>
    </source>
</evidence>
<evidence type="ECO:0000256" key="4">
    <source>
        <dbReference type="ARBA" id="ARBA00022806"/>
    </source>
</evidence>
<evidence type="ECO:0000256" key="2">
    <source>
        <dbReference type="ARBA" id="ARBA00022763"/>
    </source>
</evidence>
<reference evidence="9" key="1">
    <citation type="submission" date="2020-12" db="EMBL/GenBank/DDBJ databases">
        <title>Comparative genomics of Clostridium perfringens reveals patterns of host-associated phylogenetic clades and virulence factors.</title>
        <authorList>
            <person name="Smith A.H."/>
            <person name="Geier R."/>
        </authorList>
    </citation>
    <scope>NUCLEOTIDE SEQUENCE</scope>
    <source>
        <strain evidence="9">CHD30677R</strain>
    </source>
</reference>
<organism evidence="9 10">
    <name type="scientific">Clostridium perfringens</name>
    <dbReference type="NCBI Taxonomy" id="1502"/>
    <lineage>
        <taxon>Bacteria</taxon>
        <taxon>Bacillati</taxon>
        <taxon>Bacillota</taxon>
        <taxon>Clostridia</taxon>
        <taxon>Eubacteriales</taxon>
        <taxon>Clostridiaceae</taxon>
        <taxon>Clostridium</taxon>
    </lineage>
</organism>
<dbReference type="GO" id="GO:0006281">
    <property type="term" value="P:DNA repair"/>
    <property type="evidence" value="ECO:0007669"/>
    <property type="project" value="UniProtKB-KW"/>
</dbReference>
<dbReference type="GO" id="GO:0016787">
    <property type="term" value="F:hydrolase activity"/>
    <property type="evidence" value="ECO:0007669"/>
    <property type="project" value="UniProtKB-KW"/>
</dbReference>
<accession>A0AAW4IXU3</accession>
<evidence type="ECO:0000313" key="9">
    <source>
        <dbReference type="EMBL" id="MBO3359452.1"/>
    </source>
</evidence>
<dbReference type="GO" id="GO:0003677">
    <property type="term" value="F:DNA binding"/>
    <property type="evidence" value="ECO:0007669"/>
    <property type="project" value="UniProtKB-KW"/>
</dbReference>
<comment type="caution">
    <text evidence="9">The sequence shown here is derived from an EMBL/GenBank/DDBJ whole genome shotgun (WGS) entry which is preliminary data.</text>
</comment>
<keyword evidence="4" id="KW-0347">Helicase</keyword>
<dbReference type="GO" id="GO:0004386">
    <property type="term" value="F:helicase activity"/>
    <property type="evidence" value="ECO:0007669"/>
    <property type="project" value="UniProtKB-KW"/>
</dbReference>